<comment type="caution">
    <text evidence="6">The sequence shown here is derived from an EMBL/GenBank/DDBJ whole genome shotgun (WGS) entry which is preliminary data.</text>
</comment>
<sequence length="237" mass="27489">MPSSADTLTPYEHNLLFNPPYILNITLDCLIDPRRRQSNGQDSKPPRPSNSWILFRTNFASGLQSQDSNCVQHVSKMASKDWKNQPMVVKQYFNALAKLARQWHKEAYPGYTFRPRRQKQNKEKNWSFIEVNKDRFIERNEKKQKGRKIKTGDHLDNSAQLNNGEQTQTLGGCEQHPALGESAPLNESVNLIESEPIDYGHPMLNGYKVTEISDDYEIIPYTYIEEQQQHDSLHIAW</sequence>
<dbReference type="AlphaFoldDB" id="A0A9N9FES3"/>
<proteinExistence type="predicted"/>
<name>A0A9N9FES3_9GLOM</name>
<protein>
    <submittedName>
        <fullName evidence="6">5306_t:CDS:1</fullName>
    </submittedName>
</protein>
<dbReference type="Gene3D" id="1.10.30.10">
    <property type="entry name" value="High mobility group box domain"/>
    <property type="match status" value="1"/>
</dbReference>
<organism evidence="6 7">
    <name type="scientific">Paraglomus brasilianum</name>
    <dbReference type="NCBI Taxonomy" id="144538"/>
    <lineage>
        <taxon>Eukaryota</taxon>
        <taxon>Fungi</taxon>
        <taxon>Fungi incertae sedis</taxon>
        <taxon>Mucoromycota</taxon>
        <taxon>Glomeromycotina</taxon>
        <taxon>Glomeromycetes</taxon>
        <taxon>Paraglomerales</taxon>
        <taxon>Paraglomeraceae</taxon>
        <taxon>Paraglomus</taxon>
    </lineage>
</organism>
<dbReference type="GO" id="GO:0000978">
    <property type="term" value="F:RNA polymerase II cis-regulatory region sequence-specific DNA binding"/>
    <property type="evidence" value="ECO:0007669"/>
    <property type="project" value="TreeGrafter"/>
</dbReference>
<dbReference type="SMART" id="SM00398">
    <property type="entry name" value="HMG"/>
    <property type="match status" value="1"/>
</dbReference>
<feature type="DNA-binding region" description="HMG box" evidence="3">
    <location>
        <begin position="45"/>
        <end position="112"/>
    </location>
</feature>
<dbReference type="EMBL" id="CAJVPI010000402">
    <property type="protein sequence ID" value="CAG8530526.1"/>
    <property type="molecule type" value="Genomic_DNA"/>
</dbReference>
<dbReference type="InterPro" id="IPR050140">
    <property type="entry name" value="SRY-related_HMG-box_TF-like"/>
</dbReference>
<reference evidence="6" key="1">
    <citation type="submission" date="2021-06" db="EMBL/GenBank/DDBJ databases">
        <authorList>
            <person name="Kallberg Y."/>
            <person name="Tangrot J."/>
            <person name="Rosling A."/>
        </authorList>
    </citation>
    <scope>NUCLEOTIDE SEQUENCE</scope>
    <source>
        <strain evidence="6">BR232B</strain>
    </source>
</reference>
<evidence type="ECO:0000256" key="3">
    <source>
        <dbReference type="PROSITE-ProRule" id="PRU00267"/>
    </source>
</evidence>
<dbReference type="GO" id="GO:0005634">
    <property type="term" value="C:nucleus"/>
    <property type="evidence" value="ECO:0007669"/>
    <property type="project" value="UniProtKB-UniRule"/>
</dbReference>
<dbReference type="SUPFAM" id="SSF47095">
    <property type="entry name" value="HMG-box"/>
    <property type="match status" value="1"/>
</dbReference>
<feature type="region of interest" description="Disordered" evidence="4">
    <location>
        <begin position="141"/>
        <end position="181"/>
    </location>
</feature>
<dbReference type="PANTHER" id="PTHR10270:SF161">
    <property type="entry name" value="SEX-DETERMINING REGION Y PROTEIN"/>
    <property type="match status" value="1"/>
</dbReference>
<dbReference type="Pfam" id="PF00505">
    <property type="entry name" value="HMG_box"/>
    <property type="match status" value="1"/>
</dbReference>
<dbReference type="GO" id="GO:0030154">
    <property type="term" value="P:cell differentiation"/>
    <property type="evidence" value="ECO:0007669"/>
    <property type="project" value="TreeGrafter"/>
</dbReference>
<dbReference type="Proteomes" id="UP000789739">
    <property type="component" value="Unassembled WGS sequence"/>
</dbReference>
<evidence type="ECO:0000256" key="4">
    <source>
        <dbReference type="SAM" id="MobiDB-lite"/>
    </source>
</evidence>
<dbReference type="PROSITE" id="PS50118">
    <property type="entry name" value="HMG_BOX_2"/>
    <property type="match status" value="1"/>
</dbReference>
<evidence type="ECO:0000256" key="1">
    <source>
        <dbReference type="ARBA" id="ARBA00023125"/>
    </source>
</evidence>
<accession>A0A9N9FES3</accession>
<dbReference type="InterPro" id="IPR036910">
    <property type="entry name" value="HMG_box_dom_sf"/>
</dbReference>
<keyword evidence="7" id="KW-1185">Reference proteome</keyword>
<dbReference type="GO" id="GO:0001228">
    <property type="term" value="F:DNA-binding transcription activator activity, RNA polymerase II-specific"/>
    <property type="evidence" value="ECO:0007669"/>
    <property type="project" value="TreeGrafter"/>
</dbReference>
<feature type="domain" description="HMG box" evidence="5">
    <location>
        <begin position="45"/>
        <end position="112"/>
    </location>
</feature>
<dbReference type="CDD" id="cd01389">
    <property type="entry name" value="HMG-box_ROX1-like"/>
    <property type="match status" value="1"/>
</dbReference>
<evidence type="ECO:0000313" key="7">
    <source>
        <dbReference type="Proteomes" id="UP000789739"/>
    </source>
</evidence>
<dbReference type="PANTHER" id="PTHR10270">
    <property type="entry name" value="SOX TRANSCRIPTION FACTOR"/>
    <property type="match status" value="1"/>
</dbReference>
<keyword evidence="2" id="KW-0804">Transcription</keyword>
<evidence type="ECO:0000259" key="5">
    <source>
        <dbReference type="PROSITE" id="PS50118"/>
    </source>
</evidence>
<evidence type="ECO:0000313" key="6">
    <source>
        <dbReference type="EMBL" id="CAG8530526.1"/>
    </source>
</evidence>
<keyword evidence="3" id="KW-0539">Nucleus</keyword>
<dbReference type="OrthoDB" id="6247875at2759"/>
<dbReference type="InterPro" id="IPR009071">
    <property type="entry name" value="HMG_box_dom"/>
</dbReference>
<gene>
    <name evidence="6" type="ORF">PBRASI_LOCUS4086</name>
</gene>
<feature type="compositionally biased region" description="Polar residues" evidence="4">
    <location>
        <begin position="157"/>
        <end position="170"/>
    </location>
</feature>
<evidence type="ECO:0000256" key="2">
    <source>
        <dbReference type="ARBA" id="ARBA00023163"/>
    </source>
</evidence>
<keyword evidence="1 3" id="KW-0238">DNA-binding</keyword>